<gene>
    <name evidence="1" type="ORF">CDAR_483621</name>
</gene>
<sequence length="86" mass="9796">MGEPRFKNTGERRHPNLILYYLIPLNHCFHAQFSGTGGSDQSHAMLFQWDSTLERSSGKLHALLACFYSKKKCYLAATTAVISREF</sequence>
<proteinExistence type="predicted"/>
<dbReference type="Proteomes" id="UP001054837">
    <property type="component" value="Unassembled WGS sequence"/>
</dbReference>
<dbReference type="AlphaFoldDB" id="A0AAV4TQV4"/>
<evidence type="ECO:0000313" key="1">
    <source>
        <dbReference type="EMBL" id="GIY48119.1"/>
    </source>
</evidence>
<evidence type="ECO:0000313" key="2">
    <source>
        <dbReference type="Proteomes" id="UP001054837"/>
    </source>
</evidence>
<keyword evidence="2" id="KW-1185">Reference proteome</keyword>
<name>A0AAV4TQV4_9ARAC</name>
<dbReference type="EMBL" id="BPLQ01010063">
    <property type="protein sequence ID" value="GIY48119.1"/>
    <property type="molecule type" value="Genomic_DNA"/>
</dbReference>
<reference evidence="1 2" key="1">
    <citation type="submission" date="2021-06" db="EMBL/GenBank/DDBJ databases">
        <title>Caerostris darwini draft genome.</title>
        <authorList>
            <person name="Kono N."/>
            <person name="Arakawa K."/>
        </authorList>
    </citation>
    <scope>NUCLEOTIDE SEQUENCE [LARGE SCALE GENOMIC DNA]</scope>
</reference>
<protein>
    <submittedName>
        <fullName evidence="1">Uncharacterized protein</fullName>
    </submittedName>
</protein>
<comment type="caution">
    <text evidence="1">The sequence shown here is derived from an EMBL/GenBank/DDBJ whole genome shotgun (WGS) entry which is preliminary data.</text>
</comment>
<organism evidence="1 2">
    <name type="scientific">Caerostris darwini</name>
    <dbReference type="NCBI Taxonomy" id="1538125"/>
    <lineage>
        <taxon>Eukaryota</taxon>
        <taxon>Metazoa</taxon>
        <taxon>Ecdysozoa</taxon>
        <taxon>Arthropoda</taxon>
        <taxon>Chelicerata</taxon>
        <taxon>Arachnida</taxon>
        <taxon>Araneae</taxon>
        <taxon>Araneomorphae</taxon>
        <taxon>Entelegynae</taxon>
        <taxon>Araneoidea</taxon>
        <taxon>Araneidae</taxon>
        <taxon>Caerostris</taxon>
    </lineage>
</organism>
<accession>A0AAV4TQV4</accession>